<evidence type="ECO:0000256" key="4">
    <source>
        <dbReference type="ARBA" id="ARBA00022692"/>
    </source>
</evidence>
<organism evidence="9 10">
    <name type="scientific">Acrasis kona</name>
    <dbReference type="NCBI Taxonomy" id="1008807"/>
    <lineage>
        <taxon>Eukaryota</taxon>
        <taxon>Discoba</taxon>
        <taxon>Heterolobosea</taxon>
        <taxon>Tetramitia</taxon>
        <taxon>Eutetramitia</taxon>
        <taxon>Acrasidae</taxon>
        <taxon>Acrasis</taxon>
    </lineage>
</organism>
<keyword evidence="10" id="KW-1185">Reference proteome</keyword>
<dbReference type="PANTHER" id="PTHR12154">
    <property type="entry name" value="GLYCOSYL TRANSFERASE-RELATED"/>
    <property type="match status" value="1"/>
</dbReference>
<sequence>MVYQILFIVLLLVFLWRVYSCIPNRIKPFKSTTRISIEKPINTLVVLGSGGHTTEMCTLVQSLIKEKRNSIPLYQFTFLIAQTDNKSADFATTKLSKDLGPLKIHYIPRSREVKQSLVSSIFTTLWAFLKTVRLTLFEVQPDLILVNGPGTCVPICVNAYIAKFFGKMIKIIYVESLARVRKLSTTGWIMRFMADRLIVQWKPLFSKHSPQVDYVGRLC</sequence>
<keyword evidence="7" id="KW-0472">Membrane</keyword>
<reference evidence="9 10" key="1">
    <citation type="submission" date="2024-03" db="EMBL/GenBank/DDBJ databases">
        <title>The Acrasis kona genome and developmental transcriptomes reveal deep origins of eukaryotic multicellular pathways.</title>
        <authorList>
            <person name="Sheikh S."/>
            <person name="Fu C.-J."/>
            <person name="Brown M.W."/>
            <person name="Baldauf S.L."/>
        </authorList>
    </citation>
    <scope>NUCLEOTIDE SEQUENCE [LARGE SCALE GENOMIC DNA]</scope>
    <source>
        <strain evidence="9 10">ATCC MYA-3509</strain>
    </source>
</reference>
<feature type="signal peptide" evidence="8">
    <location>
        <begin position="1"/>
        <end position="20"/>
    </location>
</feature>
<keyword evidence="4" id="KW-0812">Transmembrane</keyword>
<evidence type="ECO:0000256" key="5">
    <source>
        <dbReference type="ARBA" id="ARBA00022824"/>
    </source>
</evidence>
<dbReference type="AlphaFoldDB" id="A0AAW2ZCJ9"/>
<dbReference type="InterPro" id="IPR013969">
    <property type="entry name" value="Oligosacch_biosynth_Alg14"/>
</dbReference>
<dbReference type="Pfam" id="PF08660">
    <property type="entry name" value="Alg14"/>
    <property type="match status" value="1"/>
</dbReference>
<keyword evidence="6" id="KW-1133">Transmembrane helix</keyword>
<evidence type="ECO:0000256" key="2">
    <source>
        <dbReference type="ARBA" id="ARBA00009731"/>
    </source>
</evidence>
<evidence type="ECO:0000256" key="1">
    <source>
        <dbReference type="ARBA" id="ARBA00004389"/>
    </source>
</evidence>
<dbReference type="GO" id="GO:0043541">
    <property type="term" value="C:UDP-N-acetylglucosamine transferase complex"/>
    <property type="evidence" value="ECO:0007669"/>
    <property type="project" value="TreeGrafter"/>
</dbReference>
<evidence type="ECO:0000256" key="3">
    <source>
        <dbReference type="ARBA" id="ARBA00017467"/>
    </source>
</evidence>
<evidence type="ECO:0000256" key="6">
    <source>
        <dbReference type="ARBA" id="ARBA00022989"/>
    </source>
</evidence>
<dbReference type="Proteomes" id="UP001431209">
    <property type="component" value="Unassembled WGS sequence"/>
</dbReference>
<comment type="caution">
    <text evidence="9">The sequence shown here is derived from an EMBL/GenBank/DDBJ whole genome shotgun (WGS) entry which is preliminary data.</text>
</comment>
<comment type="similarity">
    <text evidence="2">Belongs to the ALG14 family.</text>
</comment>
<evidence type="ECO:0000313" key="10">
    <source>
        <dbReference type="Proteomes" id="UP001431209"/>
    </source>
</evidence>
<feature type="chain" id="PRO_5043766714" description="UDP-N-acetylglucosamine transferase subunit ALG14" evidence="8">
    <location>
        <begin position="21"/>
        <end position="219"/>
    </location>
</feature>
<comment type="subcellular location">
    <subcellularLocation>
        <location evidence="1">Endoplasmic reticulum membrane</location>
        <topology evidence="1">Single-pass membrane protein</topology>
    </subcellularLocation>
</comment>
<proteinExistence type="inferred from homology"/>
<gene>
    <name evidence="9" type="ORF">AKO1_012158</name>
</gene>
<accession>A0AAW2ZCJ9</accession>
<dbReference type="GO" id="GO:0006488">
    <property type="term" value="P:dolichol-linked oligosaccharide biosynthetic process"/>
    <property type="evidence" value="ECO:0007669"/>
    <property type="project" value="InterPro"/>
</dbReference>
<dbReference type="PANTHER" id="PTHR12154:SF4">
    <property type="entry name" value="UDP-N-ACETYLGLUCOSAMINE TRANSFERASE SUBUNIT ALG14 HOMOLOG"/>
    <property type="match status" value="1"/>
</dbReference>
<evidence type="ECO:0000256" key="8">
    <source>
        <dbReference type="SAM" id="SignalP"/>
    </source>
</evidence>
<dbReference type="EMBL" id="JAOPGA020001300">
    <property type="protein sequence ID" value="KAL0487054.1"/>
    <property type="molecule type" value="Genomic_DNA"/>
</dbReference>
<evidence type="ECO:0000256" key="7">
    <source>
        <dbReference type="ARBA" id="ARBA00023136"/>
    </source>
</evidence>
<evidence type="ECO:0000313" key="9">
    <source>
        <dbReference type="EMBL" id="KAL0487054.1"/>
    </source>
</evidence>
<dbReference type="Gene3D" id="3.40.50.2000">
    <property type="entry name" value="Glycogen Phosphorylase B"/>
    <property type="match status" value="1"/>
</dbReference>
<keyword evidence="5" id="KW-0256">Endoplasmic reticulum</keyword>
<name>A0AAW2ZCJ9_9EUKA</name>
<dbReference type="GO" id="GO:0004577">
    <property type="term" value="F:N-acetylglucosaminyldiphosphodolichol N-acetylglucosaminyltransferase activity"/>
    <property type="evidence" value="ECO:0007669"/>
    <property type="project" value="TreeGrafter"/>
</dbReference>
<keyword evidence="8" id="KW-0732">Signal</keyword>
<protein>
    <recommendedName>
        <fullName evidence="3">UDP-N-acetylglucosamine transferase subunit ALG14</fullName>
    </recommendedName>
</protein>